<protein>
    <submittedName>
        <fullName evidence="2">Uncharacterized protein</fullName>
    </submittedName>
</protein>
<dbReference type="EMBL" id="PNEL01000052">
    <property type="protein sequence ID" value="TMN74749.1"/>
    <property type="molecule type" value="Genomic_DNA"/>
</dbReference>
<feature type="compositionally biased region" description="Basic and acidic residues" evidence="1">
    <location>
        <begin position="107"/>
        <end position="123"/>
    </location>
</feature>
<reference evidence="3" key="2">
    <citation type="submission" date="2019-06" db="EMBL/GenBank/DDBJ databases">
        <title>Co-occurence of chitin degradation, pigmentation and bioactivity in marine Pseudoalteromonas.</title>
        <authorList>
            <person name="Sonnenschein E.C."/>
            <person name="Bech P.K."/>
        </authorList>
    </citation>
    <scope>NUCLEOTIDE SEQUENCE [LARGE SCALE GENOMIC DNA]</scope>
    <source>
        <strain evidence="3">S1607</strain>
    </source>
</reference>
<proteinExistence type="predicted"/>
<accession>A0AAQ2IR32</accession>
<dbReference type="Proteomes" id="UP000305423">
    <property type="component" value="Unassembled WGS sequence"/>
</dbReference>
<evidence type="ECO:0000313" key="2">
    <source>
        <dbReference type="EMBL" id="TMN74749.1"/>
    </source>
</evidence>
<organism evidence="2 3">
    <name type="scientific">Pseudoalteromonas piscicida</name>
    <dbReference type="NCBI Taxonomy" id="43662"/>
    <lineage>
        <taxon>Bacteria</taxon>
        <taxon>Pseudomonadati</taxon>
        <taxon>Pseudomonadota</taxon>
        <taxon>Gammaproteobacteria</taxon>
        <taxon>Alteromonadales</taxon>
        <taxon>Pseudoalteromonadaceae</taxon>
        <taxon>Pseudoalteromonas</taxon>
    </lineage>
</organism>
<gene>
    <name evidence="2" type="ORF">CWB74_18005</name>
</gene>
<name>A0AAQ2IR32_PSEO7</name>
<comment type="caution">
    <text evidence="2">The sequence shown here is derived from an EMBL/GenBank/DDBJ whole genome shotgun (WGS) entry which is preliminary data.</text>
</comment>
<evidence type="ECO:0000256" key="1">
    <source>
        <dbReference type="SAM" id="MobiDB-lite"/>
    </source>
</evidence>
<dbReference type="AlphaFoldDB" id="A0AAQ2IR32"/>
<feature type="region of interest" description="Disordered" evidence="1">
    <location>
        <begin position="102"/>
        <end position="145"/>
    </location>
</feature>
<sequence length="264" mass="30024">MLRKLGKGDPVKYLRDINWQDLGKQSATEVKNIVKGLRDSLDDMSTSWHYDLLLPDAAIEGMQATVKRLDDVTPKIDQHMQQAAQEIGQRVNKALDEYQGQLPIRGVTDKPTKAKADELEPPKGNELPGAKNNSSNNTKTKKARKISNRLKYLGKTPSKTSRTGKEVIARMRKEGKIRDKFGKTQFKDSKGNWHPLSQADMAHDPTDAVRWWNTKGRQYGAKSKEVREWMLDPNNYTLDHYSLNRSAGAKLKETYLPPINKLKK</sequence>
<evidence type="ECO:0000313" key="3">
    <source>
        <dbReference type="Proteomes" id="UP000305423"/>
    </source>
</evidence>
<reference evidence="2 3" key="1">
    <citation type="submission" date="2017-12" db="EMBL/GenBank/DDBJ databases">
        <authorList>
            <person name="Paulsen S."/>
            <person name="Gram L.K."/>
        </authorList>
    </citation>
    <scope>NUCLEOTIDE SEQUENCE [LARGE SCALE GENOMIC DNA]</scope>
    <source>
        <strain evidence="2 3">S1607</strain>
    </source>
</reference>